<dbReference type="OMA" id="ENKMEYL"/>
<keyword evidence="13" id="KW-1185">Reference proteome</keyword>
<dbReference type="InterPro" id="IPR050409">
    <property type="entry name" value="E3_ubiq-protein_ligase"/>
</dbReference>
<evidence type="ECO:0000313" key="12">
    <source>
        <dbReference type="EMBL" id="EGZ30562.1"/>
    </source>
</evidence>
<feature type="active site" description="Glycyl thioester intermediate" evidence="9">
    <location>
        <position position="686"/>
    </location>
</feature>
<proteinExistence type="predicted"/>
<dbReference type="Gene3D" id="3.90.1750.10">
    <property type="entry name" value="Hect, E3 ligase catalytic domains"/>
    <property type="match status" value="1"/>
</dbReference>
<dbReference type="GO" id="GO:0005737">
    <property type="term" value="C:cytoplasm"/>
    <property type="evidence" value="ECO:0007669"/>
    <property type="project" value="TreeGrafter"/>
</dbReference>
<dbReference type="PANTHER" id="PTHR11254:SF440">
    <property type="entry name" value="E3 UBIQUITIN-PROTEIN LIGASE NEDD-4"/>
    <property type="match status" value="1"/>
</dbReference>
<dbReference type="PROSITE" id="PS50237">
    <property type="entry name" value="HECT"/>
    <property type="match status" value="1"/>
</dbReference>
<dbReference type="KEGG" id="psoj:PHYSODRAFT_344286"/>
<name>G4YNQ7_PHYSP</name>
<dbReference type="GO" id="GO:0061630">
    <property type="term" value="F:ubiquitin protein ligase activity"/>
    <property type="evidence" value="ECO:0007669"/>
    <property type="project" value="UniProtKB-EC"/>
</dbReference>
<feature type="region of interest" description="Disordered" evidence="10">
    <location>
        <begin position="749"/>
        <end position="791"/>
    </location>
</feature>
<protein>
    <recommendedName>
        <fullName evidence="3">HECT-type E3 ubiquitin transferase</fullName>
        <ecNumber evidence="3">2.3.2.26</ecNumber>
    </recommendedName>
</protein>
<dbReference type="InterPro" id="IPR001876">
    <property type="entry name" value="Znf_RanBP2"/>
</dbReference>
<evidence type="ECO:0000313" key="13">
    <source>
        <dbReference type="Proteomes" id="UP000002640"/>
    </source>
</evidence>
<dbReference type="RefSeq" id="XP_009517837.1">
    <property type="nucleotide sequence ID" value="XM_009519542.1"/>
</dbReference>
<feature type="region of interest" description="Disordered" evidence="10">
    <location>
        <begin position="1000"/>
        <end position="1023"/>
    </location>
</feature>
<keyword evidence="6" id="KW-0863">Zinc-finger</keyword>
<evidence type="ECO:0000259" key="11">
    <source>
        <dbReference type="PROSITE" id="PS50237"/>
    </source>
</evidence>
<feature type="domain" description="HECT" evidence="11">
    <location>
        <begin position="370"/>
        <end position="719"/>
    </location>
</feature>
<dbReference type="GeneID" id="20648622"/>
<dbReference type="PANTHER" id="PTHR11254">
    <property type="entry name" value="HECT DOMAIN UBIQUITIN-PROTEIN LIGASE"/>
    <property type="match status" value="1"/>
</dbReference>
<dbReference type="Gene3D" id="3.30.2410.10">
    <property type="entry name" value="Hect, E3 ligase catalytic domain"/>
    <property type="match status" value="1"/>
</dbReference>
<dbReference type="SMR" id="G4YNQ7"/>
<organism evidence="12 13">
    <name type="scientific">Phytophthora sojae (strain P6497)</name>
    <name type="common">Soybean stem and root rot agent</name>
    <name type="synonym">Phytophthora megasperma f. sp. glycines</name>
    <dbReference type="NCBI Taxonomy" id="1094619"/>
    <lineage>
        <taxon>Eukaryota</taxon>
        <taxon>Sar</taxon>
        <taxon>Stramenopiles</taxon>
        <taxon>Oomycota</taxon>
        <taxon>Peronosporomycetes</taxon>
        <taxon>Peronosporales</taxon>
        <taxon>Peronosporaceae</taxon>
        <taxon>Phytophthora</taxon>
    </lineage>
</organism>
<dbReference type="STRING" id="1094619.G4YNQ7"/>
<dbReference type="AlphaFoldDB" id="G4YNQ7"/>
<evidence type="ECO:0000256" key="3">
    <source>
        <dbReference type="ARBA" id="ARBA00012485"/>
    </source>
</evidence>
<evidence type="ECO:0000256" key="10">
    <source>
        <dbReference type="SAM" id="MobiDB-lite"/>
    </source>
</evidence>
<dbReference type="Gene3D" id="3.30.2160.10">
    <property type="entry name" value="Hect, E3 ligase catalytic domain"/>
    <property type="match status" value="1"/>
</dbReference>
<dbReference type="EC" id="2.3.2.26" evidence="3"/>
<dbReference type="GO" id="GO:0016567">
    <property type="term" value="P:protein ubiquitination"/>
    <property type="evidence" value="ECO:0007669"/>
    <property type="project" value="TreeGrafter"/>
</dbReference>
<dbReference type="Proteomes" id="UP000002640">
    <property type="component" value="Unassembled WGS sequence"/>
</dbReference>
<dbReference type="CDD" id="cd00078">
    <property type="entry name" value="HECTc"/>
    <property type="match status" value="1"/>
</dbReference>
<dbReference type="SUPFAM" id="SSF56204">
    <property type="entry name" value="Hect, E3 ligase catalytic domain"/>
    <property type="match status" value="1"/>
</dbReference>
<dbReference type="FunFam" id="3.30.2160.10:FF:000001">
    <property type="entry name" value="E3 ubiquitin-protein ligase NEDD4-like"/>
    <property type="match status" value="1"/>
</dbReference>
<dbReference type="EMBL" id="JH159151">
    <property type="protein sequence ID" value="EGZ30562.1"/>
    <property type="molecule type" value="Genomic_DNA"/>
</dbReference>
<dbReference type="PROSITE" id="PS01358">
    <property type="entry name" value="ZF_RANBP2_1"/>
    <property type="match status" value="1"/>
</dbReference>
<accession>G4YNQ7</accession>
<gene>
    <name evidence="12" type="ORF">PHYSODRAFT_344286</name>
</gene>
<dbReference type="InterPro" id="IPR035983">
    <property type="entry name" value="Hect_E3_ubiquitin_ligase"/>
</dbReference>
<comment type="catalytic activity">
    <reaction evidence="1">
        <text>S-ubiquitinyl-[E2 ubiquitin-conjugating enzyme]-L-cysteine + [acceptor protein]-L-lysine = [E2 ubiquitin-conjugating enzyme]-L-cysteine + N(6)-ubiquitinyl-[acceptor protein]-L-lysine.</text>
        <dbReference type="EC" id="2.3.2.26"/>
    </reaction>
</comment>
<dbReference type="Pfam" id="PF00632">
    <property type="entry name" value="HECT"/>
    <property type="match status" value="1"/>
</dbReference>
<evidence type="ECO:0000256" key="2">
    <source>
        <dbReference type="ARBA" id="ARBA00004906"/>
    </source>
</evidence>
<comment type="pathway">
    <text evidence="2">Protein modification; protein ubiquitination.</text>
</comment>
<evidence type="ECO:0000256" key="4">
    <source>
        <dbReference type="ARBA" id="ARBA00022679"/>
    </source>
</evidence>
<keyword evidence="8" id="KW-0862">Zinc</keyword>
<dbReference type="InParanoid" id="G4YNQ7"/>
<keyword evidence="7 9" id="KW-0833">Ubl conjugation pathway</keyword>
<keyword evidence="5" id="KW-0479">Metal-binding</keyword>
<dbReference type="SMART" id="SM00119">
    <property type="entry name" value="HECTc"/>
    <property type="match status" value="1"/>
</dbReference>
<keyword evidence="4" id="KW-0808">Transferase</keyword>
<sequence length="1100" mass="121631">MGDSSSLGGALIAAGACVLLLFCVIVLCASYCHRLDDEVAIDSVDLRGLQLREDLVDTVLDADRSEWQCLVCAHMNHPNHELCLLCGTSAEFSTMEETVEDPTTHTRTRTRRVARTTFLGTDNTTLLSSTLLESLAESSAVILGETGDSKSSAALLHKAKTLPMLRSESSFGDVAQELEATTSMRQRALRYRRLNEMQLNQKQRGASRRRLWQRVPLPNGGFVWVRTMEPAAAGSVFARADSLVSKLRNNSFLAKNPQAKNLHGDLAEQLHRKNAASMGFFSELNPSGTAVAWRKTDSVALDIDPKGGDGEPMVDFEGVLAMTWREKKRWFLKQITNLAVPYTESMFKIDVRRSHILDDSLPQLAGPEVDKSRMQEHLNIGIIGEPALDAGGVLREWFGLVCKELFSAERGLFVTTHAEDSSYWINSESAKCVPEGEDHLQYFTFAGRLLGKAVLDGLVLEVSMALPLLKHLLGVPITFSDLEFLDEELYKHLSWVRDNDHVDALCVTFTIQTPSGDTVELKPDGENIDVTDENKMEYLSLVLRYRMLDSVSEQLTALLKGLYEVIPKPLLTIFDYQELDFYLSGLPTLNVTDWQNNSRVRHATTDGDSEAIEQELEVVQWFWDVVGSFTDDQRARLLQFATGCSRVPVEGFKALTSASGIVHPFTLQLVPVGTPPLGMCPRAHTCFNRIDLPVYETKEDLKSYLSLVIQMEITGFGFDESSGQYWLWSSTLAPRELVCNCVAEMTKRGKKKSTKRHSDPSPSEGSEAPETIAECPNQTPEGRRQTPGGPTVDLSFFRTSAQLYGELHQRLSRTSGESFTEANFKKRVPICDAPLDAAANTSEVSGVDTSDAFYKPCAVPQIHHITLELAHVDAEFKVHLAALTESVVEVVETIAKHMCTPKASKDAGRSRISAREFIERLVQQLLEPMGQRMLAEPSPSYVDLFPRLLEQCITVTIDNFARSNGKRNELQAAPFEAGVMHLRTWSFKLEIEYNTLVRSMSNSSNNTDSSTESDMSDSAASSTAYSPNKRLELMALGGFKRLESTLSSWLNAGSSTTGTMPDQGSGTSARSWGVSSLAGGIRNTLVRTFSGRTTLNGPPV</sequence>
<evidence type="ECO:0000256" key="7">
    <source>
        <dbReference type="ARBA" id="ARBA00022786"/>
    </source>
</evidence>
<dbReference type="GO" id="GO:0008270">
    <property type="term" value="F:zinc ion binding"/>
    <property type="evidence" value="ECO:0007669"/>
    <property type="project" value="UniProtKB-KW"/>
</dbReference>
<evidence type="ECO:0000256" key="6">
    <source>
        <dbReference type="ARBA" id="ARBA00022771"/>
    </source>
</evidence>
<dbReference type="GO" id="GO:0006511">
    <property type="term" value="P:ubiquitin-dependent protein catabolic process"/>
    <property type="evidence" value="ECO:0007669"/>
    <property type="project" value="TreeGrafter"/>
</dbReference>
<evidence type="ECO:0000256" key="1">
    <source>
        <dbReference type="ARBA" id="ARBA00000885"/>
    </source>
</evidence>
<evidence type="ECO:0000256" key="8">
    <source>
        <dbReference type="ARBA" id="ARBA00022833"/>
    </source>
</evidence>
<dbReference type="InterPro" id="IPR000569">
    <property type="entry name" value="HECT_dom"/>
</dbReference>
<dbReference type="FunFam" id="3.30.2410.10:FF:000009">
    <property type="entry name" value="Probable E3 ubiquitin-protein ligase HECTD2"/>
    <property type="match status" value="1"/>
</dbReference>
<evidence type="ECO:0000256" key="5">
    <source>
        <dbReference type="ARBA" id="ARBA00022723"/>
    </source>
</evidence>
<evidence type="ECO:0000256" key="9">
    <source>
        <dbReference type="PROSITE-ProRule" id="PRU00104"/>
    </source>
</evidence>
<reference evidence="12 13" key="1">
    <citation type="journal article" date="2006" name="Science">
        <title>Phytophthora genome sequences uncover evolutionary origins and mechanisms of pathogenesis.</title>
        <authorList>
            <person name="Tyler B.M."/>
            <person name="Tripathy S."/>
            <person name="Zhang X."/>
            <person name="Dehal P."/>
            <person name="Jiang R.H."/>
            <person name="Aerts A."/>
            <person name="Arredondo F.D."/>
            <person name="Baxter L."/>
            <person name="Bensasson D."/>
            <person name="Beynon J.L."/>
            <person name="Chapman J."/>
            <person name="Damasceno C.M."/>
            <person name="Dorrance A.E."/>
            <person name="Dou D."/>
            <person name="Dickerman A.W."/>
            <person name="Dubchak I.L."/>
            <person name="Garbelotto M."/>
            <person name="Gijzen M."/>
            <person name="Gordon S.G."/>
            <person name="Govers F."/>
            <person name="Grunwald N.J."/>
            <person name="Huang W."/>
            <person name="Ivors K.L."/>
            <person name="Jones R.W."/>
            <person name="Kamoun S."/>
            <person name="Krampis K."/>
            <person name="Lamour K.H."/>
            <person name="Lee M.K."/>
            <person name="McDonald W.H."/>
            <person name="Medina M."/>
            <person name="Meijer H.J."/>
            <person name="Nordberg E.K."/>
            <person name="Maclean D.J."/>
            <person name="Ospina-Giraldo M.D."/>
            <person name="Morris P.F."/>
            <person name="Phuntumart V."/>
            <person name="Putnam N.H."/>
            <person name="Rash S."/>
            <person name="Rose J.K."/>
            <person name="Sakihama Y."/>
            <person name="Salamov A.A."/>
            <person name="Savidor A."/>
            <person name="Scheuring C.F."/>
            <person name="Smith B.M."/>
            <person name="Sobral B.W."/>
            <person name="Terry A."/>
            <person name="Torto-Alalibo T.A."/>
            <person name="Win J."/>
            <person name="Xu Z."/>
            <person name="Zhang H."/>
            <person name="Grigoriev I.V."/>
            <person name="Rokhsar D.S."/>
            <person name="Boore J.L."/>
        </authorList>
    </citation>
    <scope>NUCLEOTIDE SEQUENCE [LARGE SCALE GENOMIC DNA]</scope>
    <source>
        <strain evidence="12 13">P6497</strain>
    </source>
</reference>